<evidence type="ECO:0000313" key="2">
    <source>
        <dbReference type="EMBL" id="TPG52638.1"/>
    </source>
</evidence>
<dbReference type="EMBL" id="RCZC01000003">
    <property type="protein sequence ID" value="TPG52638.1"/>
    <property type="molecule type" value="Genomic_DNA"/>
</dbReference>
<proteinExistence type="predicted"/>
<evidence type="ECO:0000256" key="1">
    <source>
        <dbReference type="SAM" id="MobiDB-lite"/>
    </source>
</evidence>
<feature type="region of interest" description="Disordered" evidence="1">
    <location>
        <begin position="27"/>
        <end position="89"/>
    </location>
</feature>
<accession>A0A502FSY0</accession>
<dbReference type="Proteomes" id="UP000319931">
    <property type="component" value="Unassembled WGS sequence"/>
</dbReference>
<feature type="compositionally biased region" description="Polar residues" evidence="1">
    <location>
        <begin position="49"/>
        <end position="63"/>
    </location>
</feature>
<keyword evidence="3" id="KW-1185">Reference proteome</keyword>
<sequence length="89" mass="9656">MCGDVWFQPAASDISHKLTQLRRAAGYAGSPILPEHEMSADREQPPSDNPSQAGDASDGQSTRNRQDVLLDESLEESFPASDPPASNRF</sequence>
<protein>
    <submittedName>
        <fullName evidence="2">Uncharacterized protein</fullName>
    </submittedName>
</protein>
<evidence type="ECO:0000313" key="3">
    <source>
        <dbReference type="Proteomes" id="UP000319931"/>
    </source>
</evidence>
<dbReference type="AlphaFoldDB" id="A0A502FSY0"/>
<gene>
    <name evidence="2" type="ORF">EAH76_12175</name>
</gene>
<comment type="caution">
    <text evidence="2">The sequence shown here is derived from an EMBL/GenBank/DDBJ whole genome shotgun (WGS) entry which is preliminary data.</text>
</comment>
<name>A0A502FSY0_9SPHN</name>
<organism evidence="2 3">
    <name type="scientific">Sphingomonas glacialis</name>
    <dbReference type="NCBI Taxonomy" id="658225"/>
    <lineage>
        <taxon>Bacteria</taxon>
        <taxon>Pseudomonadati</taxon>
        <taxon>Pseudomonadota</taxon>
        <taxon>Alphaproteobacteria</taxon>
        <taxon>Sphingomonadales</taxon>
        <taxon>Sphingomonadaceae</taxon>
        <taxon>Sphingomonas</taxon>
    </lineage>
</organism>
<feature type="compositionally biased region" description="Basic and acidic residues" evidence="1">
    <location>
        <begin position="34"/>
        <end position="45"/>
    </location>
</feature>
<reference evidence="2 3" key="1">
    <citation type="journal article" date="2019" name="Environ. Microbiol.">
        <title>Species interactions and distinct microbial communities in high Arctic permafrost affected cryosols are associated with the CH4 and CO2 gas fluxes.</title>
        <authorList>
            <person name="Altshuler I."/>
            <person name="Hamel J."/>
            <person name="Turney S."/>
            <person name="Magnuson E."/>
            <person name="Levesque R."/>
            <person name="Greer C."/>
            <person name="Whyte L.G."/>
        </authorList>
    </citation>
    <scope>NUCLEOTIDE SEQUENCE [LARGE SCALE GENOMIC DNA]</scope>
    <source>
        <strain evidence="2 3">E6.1</strain>
    </source>
</reference>